<protein>
    <submittedName>
        <fullName evidence="1">Uncharacterized protein</fullName>
    </submittedName>
</protein>
<dbReference type="AlphaFoldDB" id="A0AAW2BWS3"/>
<evidence type="ECO:0000313" key="2">
    <source>
        <dbReference type="Proteomes" id="UP001459277"/>
    </source>
</evidence>
<sequence length="115" mass="12512">MIEGHIVNLRAFLSRLINKHSHGVTDNMQKNFGLALSFVGKLLLCSRRLSFVDAQAIGIVSQIKYGDNPASLILAETLSELDLGIPGGKGRKPFTPMDTNSTSIRNMLLGLEMAD</sequence>
<dbReference type="Proteomes" id="UP001459277">
    <property type="component" value="Unassembled WGS sequence"/>
</dbReference>
<comment type="caution">
    <text evidence="1">The sequence shown here is derived from an EMBL/GenBank/DDBJ whole genome shotgun (WGS) entry which is preliminary data.</text>
</comment>
<organism evidence="1 2">
    <name type="scientific">Lithocarpus litseifolius</name>
    <dbReference type="NCBI Taxonomy" id="425828"/>
    <lineage>
        <taxon>Eukaryota</taxon>
        <taxon>Viridiplantae</taxon>
        <taxon>Streptophyta</taxon>
        <taxon>Embryophyta</taxon>
        <taxon>Tracheophyta</taxon>
        <taxon>Spermatophyta</taxon>
        <taxon>Magnoliopsida</taxon>
        <taxon>eudicotyledons</taxon>
        <taxon>Gunneridae</taxon>
        <taxon>Pentapetalae</taxon>
        <taxon>rosids</taxon>
        <taxon>fabids</taxon>
        <taxon>Fagales</taxon>
        <taxon>Fagaceae</taxon>
        <taxon>Lithocarpus</taxon>
    </lineage>
</organism>
<reference evidence="1 2" key="1">
    <citation type="submission" date="2024-01" db="EMBL/GenBank/DDBJ databases">
        <title>A telomere-to-telomere, gap-free genome of sweet tea (Lithocarpus litseifolius).</title>
        <authorList>
            <person name="Zhou J."/>
        </authorList>
    </citation>
    <scope>NUCLEOTIDE SEQUENCE [LARGE SCALE GENOMIC DNA]</scope>
    <source>
        <strain evidence="1">Zhou-2022a</strain>
        <tissue evidence="1">Leaf</tissue>
    </source>
</reference>
<dbReference type="EMBL" id="JAZDWU010000010">
    <property type="protein sequence ID" value="KAK9989335.1"/>
    <property type="molecule type" value="Genomic_DNA"/>
</dbReference>
<accession>A0AAW2BWS3</accession>
<name>A0AAW2BWS3_9ROSI</name>
<evidence type="ECO:0000313" key="1">
    <source>
        <dbReference type="EMBL" id="KAK9989335.1"/>
    </source>
</evidence>
<keyword evidence="2" id="KW-1185">Reference proteome</keyword>
<gene>
    <name evidence="1" type="ORF">SO802_029574</name>
</gene>
<proteinExistence type="predicted"/>